<dbReference type="Proteomes" id="UP000814128">
    <property type="component" value="Unassembled WGS sequence"/>
</dbReference>
<keyword evidence="2" id="KW-1185">Reference proteome</keyword>
<accession>A0ACB8Q862</accession>
<reference evidence="1" key="1">
    <citation type="submission" date="2021-02" db="EMBL/GenBank/DDBJ databases">
        <authorList>
            <consortium name="DOE Joint Genome Institute"/>
            <person name="Ahrendt S."/>
            <person name="Looney B.P."/>
            <person name="Miyauchi S."/>
            <person name="Morin E."/>
            <person name="Drula E."/>
            <person name="Courty P.E."/>
            <person name="Chicoki N."/>
            <person name="Fauchery L."/>
            <person name="Kohler A."/>
            <person name="Kuo A."/>
            <person name="Labutti K."/>
            <person name="Pangilinan J."/>
            <person name="Lipzen A."/>
            <person name="Riley R."/>
            <person name="Andreopoulos W."/>
            <person name="He G."/>
            <person name="Johnson J."/>
            <person name="Barry K.W."/>
            <person name="Grigoriev I.V."/>
            <person name="Nagy L."/>
            <person name="Hibbett D."/>
            <person name="Henrissat B."/>
            <person name="Matheny P.B."/>
            <person name="Labbe J."/>
            <person name="Martin F."/>
        </authorList>
    </citation>
    <scope>NUCLEOTIDE SEQUENCE</scope>
    <source>
        <strain evidence="1">EC-137</strain>
    </source>
</reference>
<reference evidence="1" key="2">
    <citation type="journal article" date="2022" name="New Phytol.">
        <title>Evolutionary transition to the ectomycorrhizal habit in the genomes of a hyperdiverse lineage of mushroom-forming fungi.</title>
        <authorList>
            <person name="Looney B."/>
            <person name="Miyauchi S."/>
            <person name="Morin E."/>
            <person name="Drula E."/>
            <person name="Courty P.E."/>
            <person name="Kohler A."/>
            <person name="Kuo A."/>
            <person name="LaButti K."/>
            <person name="Pangilinan J."/>
            <person name="Lipzen A."/>
            <person name="Riley R."/>
            <person name="Andreopoulos W."/>
            <person name="He G."/>
            <person name="Johnson J."/>
            <person name="Nolan M."/>
            <person name="Tritt A."/>
            <person name="Barry K.W."/>
            <person name="Grigoriev I.V."/>
            <person name="Nagy L.G."/>
            <person name="Hibbett D."/>
            <person name="Henrissat B."/>
            <person name="Matheny P.B."/>
            <person name="Labbe J."/>
            <person name="Martin F.M."/>
        </authorList>
    </citation>
    <scope>NUCLEOTIDE SEQUENCE</scope>
    <source>
        <strain evidence="1">EC-137</strain>
    </source>
</reference>
<protein>
    <submittedName>
        <fullName evidence="1">Uncharacterized protein</fullName>
    </submittedName>
</protein>
<name>A0ACB8Q862_9AGAM</name>
<dbReference type="EMBL" id="MU273853">
    <property type="protein sequence ID" value="KAI0027700.1"/>
    <property type="molecule type" value="Genomic_DNA"/>
</dbReference>
<organism evidence="1 2">
    <name type="scientific">Vararia minispora EC-137</name>
    <dbReference type="NCBI Taxonomy" id="1314806"/>
    <lineage>
        <taxon>Eukaryota</taxon>
        <taxon>Fungi</taxon>
        <taxon>Dikarya</taxon>
        <taxon>Basidiomycota</taxon>
        <taxon>Agaricomycotina</taxon>
        <taxon>Agaricomycetes</taxon>
        <taxon>Russulales</taxon>
        <taxon>Lachnocladiaceae</taxon>
        <taxon>Vararia</taxon>
    </lineage>
</organism>
<comment type="caution">
    <text evidence="1">The sequence shown here is derived from an EMBL/GenBank/DDBJ whole genome shotgun (WGS) entry which is preliminary data.</text>
</comment>
<gene>
    <name evidence="1" type="ORF">K488DRAFT_90544</name>
</gene>
<proteinExistence type="predicted"/>
<sequence length="1980" mass="214486">MRPLLSRAPSSNPSHARSPSPAPAVSQPSTIRLISATPSAAGSASDANNTFASTTASSSFVAISYNMSPLAPRAENEITHRKLVPKKSRLGLLSGGTKLSKERGKDMSDMFRRVTGDARASGSSRGGFEIYVDPTTDPDLGEIVMVKKKKSRGALNALGWGVTSTNVLSEVANTDPPATLKPRTEEKDKWWSIGRGRKDSKDGNKILKENVRQSKAPAPIRTEPLSQRNRFNSLDSGVALNSHLLEPPRTRSISGSQLLAVPDLVVDDQFSGPGSPDEVQTPTLLAVPNSAAGSIAVRAMRSMRSLAHMTSWTQLKPAEKEDQTAKKKEREKEALGPKKKKKKEKKEKKEDGRKATIRNYSGSSFEAGALTTPDIGMFPSEAFPQAKRKASMLGLGLPSTIRFGSTRTSSAASSLNLPNVAPVPLRASSKLSRSSSVNLSVAAPGDRRPSSTISTGSSLRPPSTISANSRTSSSSAASVKWDERGLETVKEQCRQEREGARPKETRRTSEGRRRAALIDIFPTSLPDSRPSSQTSESSVPMPIVTIEEATADGHSVADSASYGTPERQRRPRPISEQMLTKERPKGICMLSLLDAATNDLASLISRLDLEASPGTPNGSPLRLSPSLSKLFRDSPGLPGGKDYGSPIKKPHSSVGPSVGLRGSQTSVASLRPYAQSRGKATISDPKVQGASPRIGQQIAPWPISPTKPIVPPQHTAEVASVAPVFKPAHRRTLSPAPAEEPPAVFRPLRPASRKTSQTVQPGATEDAAFDCLTSPVFRRAGMNVPLPLRLDTKSSASSMASDSAARTPIAPEARRGLGTTGTLGGSTGSVDVDGLIDSEDPDSDIPDELQVILSAGETERLTERFEDTMSFNPSTNRLLPSPGSPPGMPLPMPESSDMALARVPDFHVIFVDEDDDHADTDGIESDEDGTKKSFDFTGELKLLNESADRRSFVEQLESAFRTPAKFDLQGFGEFSTDVEVPPLPPIPRSISSSAESFAPSSHTEMSSFLPRPEISIPRRERKPSSLYEVSFPPPAEASSSSGLSFPQTVKSTTSFSRSSTGELNVNFKFGGKSLIEPESKPLTLSDIIPPPEIQSRLSMVSMIEEDSSVLKSIMGNVREVPSPLLSEPMTRRRTMSDSSSKFFERNSWLSHRDSFSGSGHTRPSSQASFSGLESFDEIRRGFEFGPDRPAFYPPPAADSHRRHKIRESVFSIASESSYGVVLNPGVQDPFEYGRYDLPSRPSSDGFSLSMSMSNTIDDTFDFMQHRDSRRRRVDSDASSFYFHPLAQGPLAMRPLSMRAHRRNESNMSAMSVAPPVSLYNRSFGGHRRMDSNSSASSVAHAYAMGAQRMSWGPRHRHDLSVDSVLSNLSAMCIGRPGLSGDKMLESAHGVPLTAISASPPESLRSERFDCSSAEYDSIMDGTRAAFNGPPGSIEDSLFEQTGYRTSASSESLFGGNDSRPPPRAQFQLVSRYRPVSIYSINEDTRNSVRREDDTIVTMLDGNHVRRRSMDSMAGGSPCVRVGGKRKRVTIRGRPGHVARSDDDVEHMDSPNKARLVEKPSIALSIASTTSHAFGDDRMIRARHGLLKRESLEESCLEAAGEDLSCSFNFGPVFARPGPAGRSRSSTYSSVSSDVDTPPLSVCEGSQSSSSDSQSSIDIAGLNLALANMTHPVTARTRLRTQHRGHPGHRRDRSARQSVYETIQEEAVGQTSPAKDTPSCPLHPLANDGVVVVNSDTMSLDWDDDRNVLALRKYYALRDEAHVTIQDSKRVWIDTPFSIYAIQSFQPPAHIPGMRALLEYSQENYRPLPQELRSHRVRSRTSSRTSPYPAVRTVKRSISPSTHRPFQVSPPSARTTSPAVLQDCTQNVNTPHTAKKGQGQSKLGIKSPLGGEISPFVPGNMGKLSNGLPRPRVASNARRNALGWAKRSTGKENKENRTRGGGENVSFGIGIGTTPGELRFSRPRPRGRPTPASTRPKSIRV</sequence>
<evidence type="ECO:0000313" key="1">
    <source>
        <dbReference type="EMBL" id="KAI0027700.1"/>
    </source>
</evidence>
<evidence type="ECO:0000313" key="2">
    <source>
        <dbReference type="Proteomes" id="UP000814128"/>
    </source>
</evidence>